<accession>A0A8S3ZJJ8</accession>
<evidence type="ECO:0000313" key="3">
    <source>
        <dbReference type="Proteomes" id="UP000678393"/>
    </source>
</evidence>
<dbReference type="Gene3D" id="3.30.40.10">
    <property type="entry name" value="Zinc/RING finger domain, C3HC4 (zinc finger)"/>
    <property type="match status" value="1"/>
</dbReference>
<sequence>MTIAPTWISHCEASTTSGTGSRETENQMSDSTTEQQQSAVKILEREQFYLKQIFNCRVCCKNTVKDLFLPCGELVACSDCSKLLTHCPSCNKKILATVTTYFS</sequence>
<reference evidence="2" key="1">
    <citation type="submission" date="2021-04" db="EMBL/GenBank/DDBJ databases">
        <authorList>
            <consortium name="Molecular Ecology Group"/>
        </authorList>
    </citation>
    <scope>NUCLEOTIDE SEQUENCE</scope>
</reference>
<evidence type="ECO:0000256" key="1">
    <source>
        <dbReference type="SAM" id="MobiDB-lite"/>
    </source>
</evidence>
<name>A0A8S3ZJJ8_9EUPU</name>
<protein>
    <recommendedName>
        <fullName evidence="4">RING-type domain-containing protein</fullName>
    </recommendedName>
</protein>
<evidence type="ECO:0000313" key="2">
    <source>
        <dbReference type="EMBL" id="CAG5127342.1"/>
    </source>
</evidence>
<dbReference type="AlphaFoldDB" id="A0A8S3ZJJ8"/>
<feature type="region of interest" description="Disordered" evidence="1">
    <location>
        <begin position="12"/>
        <end position="37"/>
    </location>
</feature>
<gene>
    <name evidence="2" type="ORF">CUNI_LOCUS12900</name>
</gene>
<comment type="caution">
    <text evidence="2">The sequence shown here is derived from an EMBL/GenBank/DDBJ whole genome shotgun (WGS) entry which is preliminary data.</text>
</comment>
<dbReference type="OrthoDB" id="6045235at2759"/>
<keyword evidence="3" id="KW-1185">Reference proteome</keyword>
<dbReference type="Proteomes" id="UP000678393">
    <property type="component" value="Unassembled WGS sequence"/>
</dbReference>
<dbReference type="InterPro" id="IPR013083">
    <property type="entry name" value="Znf_RING/FYVE/PHD"/>
</dbReference>
<dbReference type="EMBL" id="CAJHNH020002654">
    <property type="protein sequence ID" value="CAG5127342.1"/>
    <property type="molecule type" value="Genomic_DNA"/>
</dbReference>
<evidence type="ECO:0008006" key="4">
    <source>
        <dbReference type="Google" id="ProtNLM"/>
    </source>
</evidence>
<dbReference type="Pfam" id="PF13920">
    <property type="entry name" value="zf-C3HC4_3"/>
    <property type="match status" value="1"/>
</dbReference>
<organism evidence="2 3">
    <name type="scientific">Candidula unifasciata</name>
    <dbReference type="NCBI Taxonomy" id="100452"/>
    <lineage>
        <taxon>Eukaryota</taxon>
        <taxon>Metazoa</taxon>
        <taxon>Spiralia</taxon>
        <taxon>Lophotrochozoa</taxon>
        <taxon>Mollusca</taxon>
        <taxon>Gastropoda</taxon>
        <taxon>Heterobranchia</taxon>
        <taxon>Euthyneura</taxon>
        <taxon>Panpulmonata</taxon>
        <taxon>Eupulmonata</taxon>
        <taxon>Stylommatophora</taxon>
        <taxon>Helicina</taxon>
        <taxon>Helicoidea</taxon>
        <taxon>Geomitridae</taxon>
        <taxon>Candidula</taxon>
    </lineage>
</organism>
<proteinExistence type="predicted"/>
<feature type="compositionally biased region" description="Polar residues" evidence="1">
    <location>
        <begin position="26"/>
        <end position="37"/>
    </location>
</feature>